<accession>A0A5C5ZDS2</accession>
<sequence precursor="true">MLRSSLFVLLLSLSVSTLVGCGDSESTSGGTNTFADMTAEDWAEYNAEQERIEQESAKAMEE</sequence>
<organism evidence="2 3">
    <name type="scientific">Novipirellula herctigrandis</name>
    <dbReference type="NCBI Taxonomy" id="2527986"/>
    <lineage>
        <taxon>Bacteria</taxon>
        <taxon>Pseudomonadati</taxon>
        <taxon>Planctomycetota</taxon>
        <taxon>Planctomycetia</taxon>
        <taxon>Pirellulales</taxon>
        <taxon>Pirellulaceae</taxon>
        <taxon>Novipirellula</taxon>
    </lineage>
</organism>
<reference evidence="2 3" key="1">
    <citation type="submission" date="2019-02" db="EMBL/GenBank/DDBJ databases">
        <title>Deep-cultivation of Planctomycetes and their phenomic and genomic characterization uncovers novel biology.</title>
        <authorList>
            <person name="Wiegand S."/>
            <person name="Jogler M."/>
            <person name="Boedeker C."/>
            <person name="Pinto D."/>
            <person name="Vollmers J."/>
            <person name="Rivas-Marin E."/>
            <person name="Kohn T."/>
            <person name="Peeters S.H."/>
            <person name="Heuer A."/>
            <person name="Rast P."/>
            <person name="Oberbeckmann S."/>
            <person name="Bunk B."/>
            <person name="Jeske O."/>
            <person name="Meyerdierks A."/>
            <person name="Storesund J.E."/>
            <person name="Kallscheuer N."/>
            <person name="Luecker S."/>
            <person name="Lage O.M."/>
            <person name="Pohl T."/>
            <person name="Merkel B.J."/>
            <person name="Hornburger P."/>
            <person name="Mueller R.-W."/>
            <person name="Bruemmer F."/>
            <person name="Labrenz M."/>
            <person name="Spormann A.M."/>
            <person name="Op Den Camp H."/>
            <person name="Overmann J."/>
            <person name="Amann R."/>
            <person name="Jetten M.S.M."/>
            <person name="Mascher T."/>
            <person name="Medema M.H."/>
            <person name="Devos D.P."/>
            <person name="Kaster A.-K."/>
            <person name="Ovreas L."/>
            <person name="Rohde M."/>
            <person name="Galperin M.Y."/>
            <person name="Jogler C."/>
        </authorList>
    </citation>
    <scope>NUCLEOTIDE SEQUENCE [LARGE SCALE GENOMIC DNA]</scope>
    <source>
        <strain evidence="2 3">CA13</strain>
    </source>
</reference>
<dbReference type="Proteomes" id="UP000315010">
    <property type="component" value="Unassembled WGS sequence"/>
</dbReference>
<comment type="caution">
    <text evidence="2">The sequence shown here is derived from an EMBL/GenBank/DDBJ whole genome shotgun (WGS) entry which is preliminary data.</text>
</comment>
<dbReference type="EMBL" id="SJPJ01000001">
    <property type="protein sequence ID" value="TWT84683.1"/>
    <property type="molecule type" value="Genomic_DNA"/>
</dbReference>
<dbReference type="RefSeq" id="WP_146402508.1">
    <property type="nucleotide sequence ID" value="NZ_SJPJ01000001.1"/>
</dbReference>
<evidence type="ECO:0008006" key="4">
    <source>
        <dbReference type="Google" id="ProtNLM"/>
    </source>
</evidence>
<keyword evidence="3" id="KW-1185">Reference proteome</keyword>
<keyword evidence="1" id="KW-0732">Signal</keyword>
<feature type="signal peptide" evidence="1">
    <location>
        <begin position="1"/>
        <end position="21"/>
    </location>
</feature>
<name>A0A5C5ZDS2_9BACT</name>
<feature type="chain" id="PRO_5023130447" description="Secreted protein" evidence="1">
    <location>
        <begin position="22"/>
        <end position="62"/>
    </location>
</feature>
<evidence type="ECO:0000256" key="1">
    <source>
        <dbReference type="SAM" id="SignalP"/>
    </source>
</evidence>
<dbReference type="AlphaFoldDB" id="A0A5C5ZDS2"/>
<evidence type="ECO:0000313" key="3">
    <source>
        <dbReference type="Proteomes" id="UP000315010"/>
    </source>
</evidence>
<gene>
    <name evidence="2" type="ORF">CA13_61630</name>
</gene>
<dbReference type="OrthoDB" id="9975388at2"/>
<evidence type="ECO:0000313" key="2">
    <source>
        <dbReference type="EMBL" id="TWT84683.1"/>
    </source>
</evidence>
<proteinExistence type="predicted"/>
<protein>
    <recommendedName>
        <fullName evidence="4">Secreted protein</fullName>
    </recommendedName>
</protein>
<dbReference type="PROSITE" id="PS51257">
    <property type="entry name" value="PROKAR_LIPOPROTEIN"/>
    <property type="match status" value="1"/>
</dbReference>